<dbReference type="PANTHER" id="PTHR15526">
    <property type="entry name" value="MUSKELIN"/>
    <property type="match status" value="1"/>
</dbReference>
<dbReference type="Pfam" id="PF01344">
    <property type="entry name" value="Kelch_1"/>
    <property type="match status" value="1"/>
</dbReference>
<gene>
    <name evidence="6" type="ORF">J3R30DRAFT_3451852</name>
</gene>
<feature type="compositionally biased region" description="Low complexity" evidence="3">
    <location>
        <begin position="369"/>
        <end position="380"/>
    </location>
</feature>
<evidence type="ECO:0000256" key="1">
    <source>
        <dbReference type="ARBA" id="ARBA00022441"/>
    </source>
</evidence>
<dbReference type="Gene3D" id="2.60.120.260">
    <property type="entry name" value="Galactose-binding domain-like"/>
    <property type="match status" value="1"/>
</dbReference>
<keyword evidence="1" id="KW-0880">Kelch repeat</keyword>
<keyword evidence="2" id="KW-0677">Repeat</keyword>
<accession>A0A9W9AIZ5</accession>
<dbReference type="Pfam" id="PF24981">
    <property type="entry name" value="Beta-prop_ATRN-LZTR1"/>
    <property type="match status" value="1"/>
</dbReference>
<dbReference type="InterPro" id="IPR052456">
    <property type="entry name" value="CTLH_complex_component"/>
</dbReference>
<dbReference type="InterPro" id="IPR008979">
    <property type="entry name" value="Galactose-bd-like_sf"/>
</dbReference>
<dbReference type="GO" id="GO:0005737">
    <property type="term" value="C:cytoplasm"/>
    <property type="evidence" value="ECO:0007669"/>
    <property type="project" value="TreeGrafter"/>
</dbReference>
<dbReference type="PANTHER" id="PTHR15526:SF5">
    <property type="entry name" value="MUSKELIN"/>
    <property type="match status" value="1"/>
</dbReference>
<evidence type="ECO:0000259" key="5">
    <source>
        <dbReference type="Pfam" id="PF24981"/>
    </source>
</evidence>
<dbReference type="SUPFAM" id="SSF49785">
    <property type="entry name" value="Galactose-binding domain-like"/>
    <property type="match status" value="1"/>
</dbReference>
<dbReference type="InterPro" id="IPR006652">
    <property type="entry name" value="Kelch_1"/>
</dbReference>
<dbReference type="InterPro" id="IPR010565">
    <property type="entry name" value="Muskelin_N"/>
</dbReference>
<feature type="domain" description="Attractin/MKLN-like beta-propeller" evidence="5">
    <location>
        <begin position="380"/>
        <end position="574"/>
    </location>
</feature>
<sequence length="838" mass="95774">MENSSDAIEYTVHECSSYGAHFYPENILVDDPSNFKSRWTTEPFEPVHWILLRLNKLSILKTITFGKYRIANPCNMKDFKVYVGMTPENMTEVLHSSLKNDTIRESFSIRHHNSTGHCFPTRFIKIEPLSVHNQSYTSSIWHVSLTGIINEALVEKVKIDYEQFQETRVMQHILKHLRQRRLLTPYNSILTQSGVRLEHPLITELYESVVLTGNWDKAESLIHDITKAGLFDQYLKSSHPRAVWQEINDTDANGDIPSVRGGHAMCIDTQGAYIYLFGGWDGQKSLDDFWRYDIKEQRWTVLSTNTSLEPNAPGPRSCHQIVYDSKTDSIYALGRLDDLDKSTSRAQSGNSETTGPSDLTQRTEAADETPTMSSRPMPSSEFHRYHCKSNKWEHLDIDVNGPRTIFEHQMVMDSKAQILYVFGGRAAEKNFHFSGLHSYDVRMKKWNLLQAPDSAIPSRFGHSMIFEPNTRQLFIFAGEREAKYLSDMYIYDIATNTATEVFSDFTSSGGPQPCFTQRAVIDPALQEIYIFGGLIHDRVTLSESSNWLYRYSSRPGKWKKIHALEEHRKHHVAASSLPPASVSPSSRFAHQVVYDPHSKTLYLHGGTMIMDFDSTKPREGSDGQIEEPPIKRLSDFWKMTLRRLSSRELIRQSVYLIRQQRFKEMCETQAPVQSLFYLQNQVSEVVNHEDPSEAQLFRSLLTYLLTNSSPITDLPSAAEAPTSNQSDQAVRVDYLPSMISTVNTNPPVRIDPPDLLQRRATNDSSGRSSKSSSQSQLKSDQTSQDPYERKLHPTEEYLSQEFFAQRTKTFEAILIFVADDAKQPARSLLDLVDVDADF</sequence>
<dbReference type="Pfam" id="PF06588">
    <property type="entry name" value="Muskelin_N"/>
    <property type="match status" value="1"/>
</dbReference>
<evidence type="ECO:0000256" key="2">
    <source>
        <dbReference type="ARBA" id="ARBA00022737"/>
    </source>
</evidence>
<dbReference type="SUPFAM" id="SSF117281">
    <property type="entry name" value="Kelch motif"/>
    <property type="match status" value="2"/>
</dbReference>
<comment type="caution">
    <text evidence="6">The sequence shown here is derived from an EMBL/GenBank/DDBJ whole genome shotgun (WGS) entry which is preliminary data.</text>
</comment>
<dbReference type="OrthoDB" id="10052615at2759"/>
<dbReference type="InterPro" id="IPR056737">
    <property type="entry name" value="Beta-prop_ATRN-MKLN-like"/>
</dbReference>
<evidence type="ECO:0000313" key="6">
    <source>
        <dbReference type="EMBL" id="KAJ4483838.1"/>
    </source>
</evidence>
<feature type="compositionally biased region" description="Low complexity" evidence="3">
    <location>
        <begin position="764"/>
        <end position="784"/>
    </location>
</feature>
<name>A0A9W9AIZ5_9AGAR</name>
<evidence type="ECO:0000256" key="3">
    <source>
        <dbReference type="SAM" id="MobiDB-lite"/>
    </source>
</evidence>
<dbReference type="EMBL" id="JAOTPV010000004">
    <property type="protein sequence ID" value="KAJ4483838.1"/>
    <property type="molecule type" value="Genomic_DNA"/>
</dbReference>
<dbReference type="Proteomes" id="UP001150266">
    <property type="component" value="Unassembled WGS sequence"/>
</dbReference>
<feature type="domain" description="Muskelin N-terminal" evidence="4">
    <location>
        <begin position="6"/>
        <end position="200"/>
    </location>
</feature>
<organism evidence="6 7">
    <name type="scientific">Lentinula aciculospora</name>
    <dbReference type="NCBI Taxonomy" id="153920"/>
    <lineage>
        <taxon>Eukaryota</taxon>
        <taxon>Fungi</taxon>
        <taxon>Dikarya</taxon>
        <taxon>Basidiomycota</taxon>
        <taxon>Agaricomycotina</taxon>
        <taxon>Agaricomycetes</taxon>
        <taxon>Agaricomycetidae</taxon>
        <taxon>Agaricales</taxon>
        <taxon>Marasmiineae</taxon>
        <taxon>Omphalotaceae</taxon>
        <taxon>Lentinula</taxon>
    </lineage>
</organism>
<keyword evidence="7" id="KW-1185">Reference proteome</keyword>
<proteinExistence type="predicted"/>
<feature type="region of interest" description="Disordered" evidence="3">
    <location>
        <begin position="741"/>
        <end position="789"/>
    </location>
</feature>
<feature type="region of interest" description="Disordered" evidence="3">
    <location>
        <begin position="341"/>
        <end position="382"/>
    </location>
</feature>
<dbReference type="InterPro" id="IPR015915">
    <property type="entry name" value="Kelch-typ_b-propeller"/>
</dbReference>
<evidence type="ECO:0000259" key="4">
    <source>
        <dbReference type="Pfam" id="PF06588"/>
    </source>
</evidence>
<reference evidence="6" key="1">
    <citation type="submission" date="2022-08" db="EMBL/GenBank/DDBJ databases">
        <title>A Global Phylogenomic Analysis of the Shiitake Genus Lentinula.</title>
        <authorList>
            <consortium name="DOE Joint Genome Institute"/>
            <person name="Sierra-Patev S."/>
            <person name="Min B."/>
            <person name="Naranjo-Ortiz M."/>
            <person name="Looney B."/>
            <person name="Konkel Z."/>
            <person name="Slot J.C."/>
            <person name="Sakamoto Y."/>
            <person name="Steenwyk J.L."/>
            <person name="Rokas A."/>
            <person name="Carro J."/>
            <person name="Camarero S."/>
            <person name="Ferreira P."/>
            <person name="Molpeceres G."/>
            <person name="Ruiz-Duenas F.J."/>
            <person name="Serrano A."/>
            <person name="Henrissat B."/>
            <person name="Drula E."/>
            <person name="Hughes K.W."/>
            <person name="Mata J.L."/>
            <person name="Ishikawa N.K."/>
            <person name="Vargas-Isla R."/>
            <person name="Ushijima S."/>
            <person name="Smith C.A."/>
            <person name="Ahrendt S."/>
            <person name="Andreopoulos W."/>
            <person name="He G."/>
            <person name="Labutti K."/>
            <person name="Lipzen A."/>
            <person name="Ng V."/>
            <person name="Riley R."/>
            <person name="Sandor L."/>
            <person name="Barry K."/>
            <person name="Martinez A.T."/>
            <person name="Xiao Y."/>
            <person name="Gibbons J.G."/>
            <person name="Terashima K."/>
            <person name="Grigoriev I.V."/>
            <person name="Hibbett D.S."/>
        </authorList>
    </citation>
    <scope>NUCLEOTIDE SEQUENCE</scope>
    <source>
        <strain evidence="6">JLM2183</strain>
    </source>
</reference>
<dbReference type="AlphaFoldDB" id="A0A9W9AIZ5"/>
<protein>
    <submittedName>
        <fullName evidence="6">Muskelin N-terminus-domain-containing protein</fullName>
    </submittedName>
</protein>
<dbReference type="Gene3D" id="2.120.10.80">
    <property type="entry name" value="Kelch-type beta propeller"/>
    <property type="match status" value="2"/>
</dbReference>
<evidence type="ECO:0000313" key="7">
    <source>
        <dbReference type="Proteomes" id="UP001150266"/>
    </source>
</evidence>
<feature type="compositionally biased region" description="Polar residues" evidence="3">
    <location>
        <begin position="344"/>
        <end position="363"/>
    </location>
</feature>